<name>A0A0R3W798_TAEAS</name>
<feature type="compositionally biased region" description="Low complexity" evidence="1">
    <location>
        <begin position="794"/>
        <end position="804"/>
    </location>
</feature>
<sequence>LTVHEDDVELYWPLTYSICYPVWQAACVSNTPFYPYPLVCPIEEARVVFKNMMFGAQELPSHIVAIDVVPIMQGEDTRRSSELTTPTTLEPKGGPKIQVHIPKDEMVLASKSLMELDATCDKRVGAQLQGIGRKRGTKVIQRVKTKLSLLMNFEQKSRSYIIFFLDFSSSDSCFRESKVRKKRPVVLKTKSESTESFTEAPVQEGYFNDDEMNSALLLLEHQLGSSKRAALRIAEALNRGKVASRKLRAYLGEEAASTFLRTITKPHWLMTLLANALGSMKSALNCVDIYRTSEVGSSEHKEAISRLIDVAGNENFVKAFVQRFAALRETVANSLMAQLKITADEVDQIIVGCLGGANIPMRRIESLTGAKVEVIQGLLNALKRCNEEEVEMYLQILLDCIAGKLKSDEETAERLARIQKHETELEHQIQKHQQGLEEYRYRRKSAIIITMPTKEQPLQTIDVRLPEIISKRQEKLKGKKKGTKAATMEEKVKKEVSKEKKQVASVKTVTEANKAEEEVEELSIGEAEITMPFPEFTVLDVSSSQSTLSDEIPQRTPSFTAGSVLSMEVGLMDVIQEEDIRLIDTRLSKRVWDLKRAVGCEGFLEPDIGLEPNRIVLVLVRSAINAKANQLLEMIKQVQTLLKNFLVLESVRETVRYMWDLLFRKIATKLRNGEYDAGEKAIYLEVGRRVIKQLKQLGVNIFRYVSHLEASIIRKSVTDPIIKRQDLFPETPVVPNVDLGDLLKTIKEVSWKSLSSFGQIIPTIHFSIKEAVEETESTYSMAAPSSSSEKKKLPSSSSNTSVPISVDLPLTEKQLTITEGELSAEPSDSELMWLPSTSRGMVSTSTAAGSQFVDFESFDEVPEHLQAKWLYEAYGGEMRGTRTSLIRKAQEMVENPTVFDVAELRSSKSFDLENVDEVELELAVAKVIQKMEDEEAATRLTRIATPEIEEVETLEMRLARIRTLIAQGRSRATEEESPKEIETVSLTPPLPPYRVDLVKYQLRNIIEELEMSRSSQQGLNALERILWITMPENVADRYELFVLVADLQRYRPTTNCNVRGQFSGDALKALLESVLVDVTDLLTLLDPDFEIEDEQRYNIYDQLRTNLDVLCWFKIDIDGYEEQLRSLTKVVDVETPQPWHMVTLQGTEVDLKLSSVDSEEESVEKQSEQINKTIQFAPLADSLTEEIKERMHEKNLGELFSELPPTQNQTNKLAAYMKWRKNKLEMAGTTARCLFSVAPEIVDQDRDIFLEVIKLVEPKQYALLFVFCSVQALSAEVATLFVSSTLQDLLDLMLIALNKDDFQKDERQMAYNQCRAMMEALQCFKVPIKEFKSNFDLLDAMVYFCLEFFVALPQACIQELPFEVLEAIGGRLRIEETEREPLKSYLKHIDAQAFVDQDKYDFERTRALAVHALRLHPQDVNGMIKHEIEVLPLTDLLHQMIKC</sequence>
<evidence type="ECO:0000256" key="1">
    <source>
        <dbReference type="SAM" id="MobiDB-lite"/>
    </source>
</evidence>
<protein>
    <submittedName>
        <fullName evidence="2">FH2 domain-containing protein</fullName>
    </submittedName>
</protein>
<dbReference type="WBParaSite" id="TASK_0000613501-mRNA-1">
    <property type="protein sequence ID" value="TASK_0000613501-mRNA-1"/>
    <property type="gene ID" value="TASK_0000613501"/>
</dbReference>
<evidence type="ECO:0000313" key="2">
    <source>
        <dbReference type="WBParaSite" id="TASK_0000613501-mRNA-1"/>
    </source>
</evidence>
<organism evidence="2">
    <name type="scientific">Taenia asiatica</name>
    <name type="common">Asian tapeworm</name>
    <dbReference type="NCBI Taxonomy" id="60517"/>
    <lineage>
        <taxon>Eukaryota</taxon>
        <taxon>Metazoa</taxon>
        <taxon>Spiralia</taxon>
        <taxon>Lophotrochozoa</taxon>
        <taxon>Platyhelminthes</taxon>
        <taxon>Cestoda</taxon>
        <taxon>Eucestoda</taxon>
        <taxon>Cyclophyllidea</taxon>
        <taxon>Taeniidae</taxon>
        <taxon>Taenia</taxon>
    </lineage>
</organism>
<feature type="region of interest" description="Disordered" evidence="1">
    <location>
        <begin position="779"/>
        <end position="804"/>
    </location>
</feature>
<reference evidence="2" key="1">
    <citation type="submission" date="2016-04" db="UniProtKB">
        <authorList>
            <consortium name="WormBaseParasite"/>
        </authorList>
    </citation>
    <scope>IDENTIFICATION</scope>
</reference>
<accession>A0A0R3W798</accession>
<proteinExistence type="predicted"/>